<name>A0A0L7LUW7_OPEBR</name>
<evidence type="ECO:0000256" key="1">
    <source>
        <dbReference type="SAM" id="Coils"/>
    </source>
</evidence>
<feature type="coiled-coil region" evidence="1">
    <location>
        <begin position="1"/>
        <end position="35"/>
    </location>
</feature>
<sequence>MANKQVELDDYTDKYDDEIKKCEELELRLLEQDKEYIPLMAEREEEYHQEMMAKMEKFRLEHAVKVIQTAWREVQANRNEKKKKYLVK</sequence>
<comment type="caution">
    <text evidence="2">The sequence shown here is derived from an EMBL/GenBank/DDBJ whole genome shotgun (WGS) entry which is preliminary data.</text>
</comment>
<dbReference type="Proteomes" id="UP000037510">
    <property type="component" value="Unassembled WGS sequence"/>
</dbReference>
<dbReference type="EMBL" id="JTDY01000075">
    <property type="protein sequence ID" value="KOB79011.1"/>
    <property type="molecule type" value="Genomic_DNA"/>
</dbReference>
<gene>
    <name evidence="2" type="ORF">OBRU01_00345</name>
</gene>
<keyword evidence="1" id="KW-0175">Coiled coil</keyword>
<evidence type="ECO:0000313" key="3">
    <source>
        <dbReference type="Proteomes" id="UP000037510"/>
    </source>
</evidence>
<evidence type="ECO:0000313" key="2">
    <source>
        <dbReference type="EMBL" id="KOB79011.1"/>
    </source>
</evidence>
<accession>A0A0L7LUW7</accession>
<keyword evidence="3" id="KW-1185">Reference proteome</keyword>
<organism evidence="2 3">
    <name type="scientific">Operophtera brumata</name>
    <name type="common">Winter moth</name>
    <name type="synonym">Phalaena brumata</name>
    <dbReference type="NCBI Taxonomy" id="104452"/>
    <lineage>
        <taxon>Eukaryota</taxon>
        <taxon>Metazoa</taxon>
        <taxon>Ecdysozoa</taxon>
        <taxon>Arthropoda</taxon>
        <taxon>Hexapoda</taxon>
        <taxon>Insecta</taxon>
        <taxon>Pterygota</taxon>
        <taxon>Neoptera</taxon>
        <taxon>Endopterygota</taxon>
        <taxon>Lepidoptera</taxon>
        <taxon>Glossata</taxon>
        <taxon>Ditrysia</taxon>
        <taxon>Geometroidea</taxon>
        <taxon>Geometridae</taxon>
        <taxon>Larentiinae</taxon>
        <taxon>Operophtera</taxon>
    </lineage>
</organism>
<dbReference type="AlphaFoldDB" id="A0A0L7LUW7"/>
<proteinExistence type="predicted"/>
<reference evidence="2 3" key="1">
    <citation type="journal article" date="2015" name="Genome Biol. Evol.">
        <title>The genome of winter moth (Operophtera brumata) provides a genomic perspective on sexual dimorphism and phenology.</title>
        <authorList>
            <person name="Derks M.F."/>
            <person name="Smit S."/>
            <person name="Salis L."/>
            <person name="Schijlen E."/>
            <person name="Bossers A."/>
            <person name="Mateman C."/>
            <person name="Pijl A.S."/>
            <person name="de Ridder D."/>
            <person name="Groenen M.A."/>
            <person name="Visser M.E."/>
            <person name="Megens H.J."/>
        </authorList>
    </citation>
    <scope>NUCLEOTIDE SEQUENCE [LARGE SCALE GENOMIC DNA]</scope>
    <source>
        <strain evidence="2">WM2013NL</strain>
        <tissue evidence="2">Head and thorax</tissue>
    </source>
</reference>
<protein>
    <submittedName>
        <fullName evidence="2">V-type proton ATPase subunit a</fullName>
    </submittedName>
</protein>